<dbReference type="GO" id="GO:0019843">
    <property type="term" value="F:rRNA binding"/>
    <property type="evidence" value="ECO:0007669"/>
    <property type="project" value="UniProtKB-UniRule"/>
</dbReference>
<keyword evidence="5 7" id="KW-0687">Ribonucleoprotein</keyword>
<evidence type="ECO:0000256" key="1">
    <source>
        <dbReference type="ARBA" id="ARBA00008080"/>
    </source>
</evidence>
<evidence type="ECO:0000256" key="6">
    <source>
        <dbReference type="ARBA" id="ARBA00035166"/>
    </source>
</evidence>
<accession>A0A1F8DIW5</accession>
<evidence type="ECO:0000256" key="3">
    <source>
        <dbReference type="ARBA" id="ARBA00022884"/>
    </source>
</evidence>
<sequence>MARIAGIDLQDSWKVDFALTKIKGLGWPLSKKIIKAAGVDVKKRISDLTADEVNKIGVELDKYQIEGDLARAVRGNIQRLQIIGSYRGLRHTKGLPVRGQRTRTNARTKRGKRKTVGAFKKEMLSKMTTAKTEAAKK</sequence>
<dbReference type="Proteomes" id="UP000177596">
    <property type="component" value="Unassembled WGS sequence"/>
</dbReference>
<evidence type="ECO:0000256" key="7">
    <source>
        <dbReference type="HAMAP-Rule" id="MF_01315"/>
    </source>
</evidence>
<evidence type="ECO:0000256" key="8">
    <source>
        <dbReference type="RuleBase" id="RU003830"/>
    </source>
</evidence>
<evidence type="ECO:0000256" key="5">
    <source>
        <dbReference type="ARBA" id="ARBA00023274"/>
    </source>
</evidence>
<name>A0A1F8DIW5_9BACT</name>
<reference evidence="9 10" key="1">
    <citation type="journal article" date="2016" name="Nat. Commun.">
        <title>Thousands of microbial genomes shed light on interconnected biogeochemical processes in an aquifer system.</title>
        <authorList>
            <person name="Anantharaman K."/>
            <person name="Brown C.T."/>
            <person name="Hug L.A."/>
            <person name="Sharon I."/>
            <person name="Castelle C.J."/>
            <person name="Probst A.J."/>
            <person name="Thomas B.C."/>
            <person name="Singh A."/>
            <person name="Wilkins M.J."/>
            <person name="Karaoz U."/>
            <person name="Brodie E.L."/>
            <person name="Williams K.H."/>
            <person name="Hubbard S.S."/>
            <person name="Banfield J.F."/>
        </authorList>
    </citation>
    <scope>NUCLEOTIDE SEQUENCE [LARGE SCALE GENOMIC DNA]</scope>
</reference>
<dbReference type="PIRSF" id="PIRSF002134">
    <property type="entry name" value="Ribosomal_S13"/>
    <property type="match status" value="1"/>
</dbReference>
<dbReference type="GO" id="GO:0000049">
    <property type="term" value="F:tRNA binding"/>
    <property type="evidence" value="ECO:0007669"/>
    <property type="project" value="UniProtKB-UniRule"/>
</dbReference>
<keyword evidence="7" id="KW-0820">tRNA-binding</keyword>
<dbReference type="InterPro" id="IPR019980">
    <property type="entry name" value="Ribosomal_uS13_bac-type"/>
</dbReference>
<dbReference type="NCBIfam" id="TIGR03631">
    <property type="entry name" value="uS13_bact"/>
    <property type="match status" value="1"/>
</dbReference>
<keyword evidence="4 7" id="KW-0689">Ribosomal protein</keyword>
<evidence type="ECO:0000313" key="10">
    <source>
        <dbReference type="Proteomes" id="UP000177596"/>
    </source>
</evidence>
<dbReference type="SUPFAM" id="SSF46946">
    <property type="entry name" value="S13-like H2TH domain"/>
    <property type="match status" value="1"/>
</dbReference>
<dbReference type="PANTHER" id="PTHR10871:SF1">
    <property type="entry name" value="SMALL RIBOSOMAL SUBUNIT PROTEIN US13M"/>
    <property type="match status" value="1"/>
</dbReference>
<proteinExistence type="inferred from homology"/>
<dbReference type="EMBL" id="MGIL01000007">
    <property type="protein sequence ID" value="OGM88581.1"/>
    <property type="molecule type" value="Genomic_DNA"/>
</dbReference>
<dbReference type="AlphaFoldDB" id="A0A1F8DIW5"/>
<dbReference type="GO" id="GO:0005829">
    <property type="term" value="C:cytosol"/>
    <property type="evidence" value="ECO:0007669"/>
    <property type="project" value="TreeGrafter"/>
</dbReference>
<keyword evidence="2 7" id="KW-0699">rRNA-binding</keyword>
<comment type="subunit">
    <text evidence="7">Part of the 30S ribosomal subunit. Forms a loose heterodimer with protein S19. Forms two bridges to the 50S subunit in the 70S ribosome.</text>
</comment>
<dbReference type="GO" id="GO:0015935">
    <property type="term" value="C:small ribosomal subunit"/>
    <property type="evidence" value="ECO:0007669"/>
    <property type="project" value="TreeGrafter"/>
</dbReference>
<dbReference type="InterPro" id="IPR001892">
    <property type="entry name" value="Ribosomal_uS13"/>
</dbReference>
<dbReference type="Gene3D" id="1.10.8.50">
    <property type="match status" value="1"/>
</dbReference>
<dbReference type="FunFam" id="1.10.8.50:FF:000001">
    <property type="entry name" value="30S ribosomal protein S13"/>
    <property type="match status" value="1"/>
</dbReference>
<comment type="caution">
    <text evidence="9">The sequence shown here is derived from an EMBL/GenBank/DDBJ whole genome shotgun (WGS) entry which is preliminary data.</text>
</comment>
<dbReference type="GO" id="GO:0006412">
    <property type="term" value="P:translation"/>
    <property type="evidence" value="ECO:0007669"/>
    <property type="project" value="UniProtKB-UniRule"/>
</dbReference>
<dbReference type="InterPro" id="IPR018269">
    <property type="entry name" value="Ribosomal_uS13_CS"/>
</dbReference>
<comment type="function">
    <text evidence="7">Located at the top of the head of the 30S subunit, it contacts several helices of the 16S rRNA. In the 70S ribosome it contacts the 23S rRNA (bridge B1a) and protein L5 of the 50S subunit (bridge B1b), connecting the 2 subunits; these bridges are implicated in subunit movement. Contacts the tRNAs in the A and P-sites.</text>
</comment>
<dbReference type="HAMAP" id="MF_01315">
    <property type="entry name" value="Ribosomal_uS13"/>
    <property type="match status" value="1"/>
</dbReference>
<dbReference type="PROSITE" id="PS00646">
    <property type="entry name" value="RIBOSOMAL_S13_1"/>
    <property type="match status" value="1"/>
</dbReference>
<dbReference type="PANTHER" id="PTHR10871">
    <property type="entry name" value="30S RIBOSOMAL PROTEIN S13/40S RIBOSOMAL PROTEIN S18"/>
    <property type="match status" value="1"/>
</dbReference>
<evidence type="ECO:0000256" key="2">
    <source>
        <dbReference type="ARBA" id="ARBA00022730"/>
    </source>
</evidence>
<gene>
    <name evidence="7" type="primary">rpsM</name>
    <name evidence="9" type="ORF">A2573_03165</name>
</gene>
<organism evidence="9 10">
    <name type="scientific">Candidatus Woesebacteria bacterium RIFOXYD1_FULL_43_18</name>
    <dbReference type="NCBI Taxonomy" id="1802551"/>
    <lineage>
        <taxon>Bacteria</taxon>
        <taxon>Candidatus Woeseibacteriota</taxon>
    </lineage>
</organism>
<evidence type="ECO:0000313" key="9">
    <source>
        <dbReference type="EMBL" id="OGM88581.1"/>
    </source>
</evidence>
<dbReference type="PROSITE" id="PS50159">
    <property type="entry name" value="RIBOSOMAL_S13_2"/>
    <property type="match status" value="1"/>
</dbReference>
<dbReference type="GO" id="GO:0003735">
    <property type="term" value="F:structural constituent of ribosome"/>
    <property type="evidence" value="ECO:0007669"/>
    <property type="project" value="InterPro"/>
</dbReference>
<dbReference type="InterPro" id="IPR027437">
    <property type="entry name" value="Rbsml_uS13_C"/>
</dbReference>
<evidence type="ECO:0000256" key="4">
    <source>
        <dbReference type="ARBA" id="ARBA00022980"/>
    </source>
</evidence>
<dbReference type="Gene3D" id="4.10.910.10">
    <property type="entry name" value="30s ribosomal protein s13, domain 2"/>
    <property type="match status" value="1"/>
</dbReference>
<dbReference type="InterPro" id="IPR010979">
    <property type="entry name" value="Ribosomal_uS13-like_H2TH"/>
</dbReference>
<comment type="similarity">
    <text evidence="1 7 8">Belongs to the universal ribosomal protein uS13 family.</text>
</comment>
<dbReference type="Pfam" id="PF00416">
    <property type="entry name" value="Ribosomal_S13"/>
    <property type="match status" value="1"/>
</dbReference>
<keyword evidence="3 7" id="KW-0694">RNA-binding</keyword>
<protein>
    <recommendedName>
        <fullName evidence="6 7">Small ribosomal subunit protein uS13</fullName>
    </recommendedName>
</protein>